<dbReference type="OrthoDB" id="2183355at2"/>
<proteinExistence type="predicted"/>
<dbReference type="EMBL" id="NGMM01000007">
    <property type="protein sequence ID" value="OTP11573.1"/>
    <property type="molecule type" value="Genomic_DNA"/>
</dbReference>
<protein>
    <recommendedName>
        <fullName evidence="5">YitT family protein</fullName>
    </recommendedName>
</protein>
<feature type="transmembrane region" description="Helical" evidence="1">
    <location>
        <begin position="49"/>
        <end position="67"/>
    </location>
</feature>
<feature type="transmembrane region" description="Helical" evidence="1">
    <location>
        <begin position="155"/>
        <end position="183"/>
    </location>
</feature>
<feature type="transmembrane region" description="Helical" evidence="1">
    <location>
        <begin position="7"/>
        <end position="29"/>
    </location>
</feature>
<dbReference type="PANTHER" id="PTHR40078:SF1">
    <property type="entry name" value="INTEGRAL MEMBRANE PROTEIN"/>
    <property type="match status" value="1"/>
</dbReference>
<evidence type="ECO:0000313" key="2">
    <source>
        <dbReference type="EMBL" id="OTP11573.1"/>
    </source>
</evidence>
<reference evidence="3" key="2">
    <citation type="submission" date="2017-05" db="EMBL/GenBank/DDBJ databases">
        <authorList>
            <consortium name="The Broad Institute Genomics Platform"/>
            <consortium name="The Broad Institute Genomic Center for Infectious Diseases"/>
            <person name="Earl A."/>
            <person name="Manson A."/>
            <person name="Schwartman J."/>
            <person name="Gilmore M."/>
            <person name="Abouelleil A."/>
            <person name="Cao P."/>
            <person name="Chapman S."/>
            <person name="Cusick C."/>
            <person name="Shea T."/>
            <person name="Young S."/>
            <person name="Neafsey D."/>
            <person name="Nusbaum C."/>
            <person name="Birren B."/>
        </authorList>
    </citation>
    <scope>NUCLEOTIDE SEQUENCE</scope>
    <source>
        <strain evidence="3">9E7_DIV0242</strain>
    </source>
</reference>
<name>A0A242K1Y4_9ENTE</name>
<reference evidence="3" key="3">
    <citation type="submission" date="2024-03" db="EMBL/GenBank/DDBJ databases">
        <title>The Genome Sequence of Enterococcus sp. DIV0242b.</title>
        <authorList>
            <consortium name="The Broad Institute Genomics Platform"/>
            <consortium name="The Broad Institute Microbial Omics Core"/>
            <consortium name="The Broad Institute Genomic Center for Infectious Diseases"/>
            <person name="Earl A."/>
            <person name="Manson A."/>
            <person name="Gilmore M."/>
            <person name="Schwartman J."/>
            <person name="Shea T."/>
            <person name="Abouelleil A."/>
            <person name="Cao P."/>
            <person name="Chapman S."/>
            <person name="Cusick C."/>
            <person name="Young S."/>
            <person name="Neafsey D."/>
            <person name="Nusbaum C."/>
            <person name="Birren B."/>
        </authorList>
    </citation>
    <scope>NUCLEOTIDE SEQUENCE</scope>
    <source>
        <strain evidence="3">9E7_DIV0242</strain>
    </source>
</reference>
<evidence type="ECO:0000313" key="4">
    <source>
        <dbReference type="Proteomes" id="UP000195141"/>
    </source>
</evidence>
<dbReference type="EMBL" id="CP147247">
    <property type="protein sequence ID" value="WYJ91605.1"/>
    <property type="molecule type" value="Genomic_DNA"/>
</dbReference>
<gene>
    <name evidence="3" type="ORF">A5888_003373</name>
    <name evidence="2" type="ORF">A5888_003672</name>
</gene>
<dbReference type="AlphaFoldDB" id="A0A242K1Y4"/>
<dbReference type="Pfam" id="PF19700">
    <property type="entry name" value="DUF6198"/>
    <property type="match status" value="1"/>
</dbReference>
<reference evidence="2" key="1">
    <citation type="submission" date="2017-05" db="EMBL/GenBank/DDBJ databases">
        <title>The Genome Sequence of Enterococcus sp. 9E7_DIV0242.</title>
        <authorList>
            <consortium name="The Broad Institute Genomics Platform"/>
            <consortium name="The Broad Institute Genomic Center for Infectious Diseases"/>
            <person name="Earl A."/>
            <person name="Manson A."/>
            <person name="Schwartman J."/>
            <person name="Gilmore M."/>
            <person name="Abouelleil A."/>
            <person name="Cao P."/>
            <person name="Chapman S."/>
            <person name="Cusick C."/>
            <person name="Shea T."/>
            <person name="Young S."/>
            <person name="Neafsey D."/>
            <person name="Nusbaum C."/>
            <person name="Birren B."/>
        </authorList>
    </citation>
    <scope>NUCLEOTIDE SEQUENCE [LARGE SCALE GENOMIC DNA]</scope>
    <source>
        <strain evidence="2">9E7_DIV0242</strain>
    </source>
</reference>
<evidence type="ECO:0008006" key="5">
    <source>
        <dbReference type="Google" id="ProtNLM"/>
    </source>
</evidence>
<evidence type="ECO:0000256" key="1">
    <source>
        <dbReference type="SAM" id="Phobius"/>
    </source>
</evidence>
<keyword evidence="1" id="KW-1133">Transmembrane helix</keyword>
<dbReference type="InterPro" id="IPR038750">
    <property type="entry name" value="YczE/YyaS-like"/>
</dbReference>
<evidence type="ECO:0000313" key="3">
    <source>
        <dbReference type="EMBL" id="WYJ91605.1"/>
    </source>
</evidence>
<organism evidence="2">
    <name type="scientific">Candidatus Enterococcus clewellii</name>
    <dbReference type="NCBI Taxonomy" id="1834193"/>
    <lineage>
        <taxon>Bacteria</taxon>
        <taxon>Bacillati</taxon>
        <taxon>Bacillota</taxon>
        <taxon>Bacilli</taxon>
        <taxon>Lactobacillales</taxon>
        <taxon>Enterococcaceae</taxon>
        <taxon>Enterococcus</taxon>
    </lineage>
</organism>
<dbReference type="Proteomes" id="UP000195141">
    <property type="component" value="Chromosome"/>
</dbReference>
<accession>A0A242K1Y4</accession>
<keyword evidence="1" id="KW-0472">Membrane</keyword>
<keyword evidence="1" id="KW-0812">Transmembrane</keyword>
<dbReference type="PANTHER" id="PTHR40078">
    <property type="entry name" value="INTEGRAL MEMBRANE PROTEIN-RELATED"/>
    <property type="match status" value="1"/>
</dbReference>
<feature type="transmembrane region" description="Helical" evidence="1">
    <location>
        <begin position="100"/>
        <end position="123"/>
    </location>
</feature>
<dbReference type="RefSeq" id="WP_086350656.1">
    <property type="nucleotide sequence ID" value="NZ_CP147247.1"/>
</dbReference>
<sequence length="201" mass="21157">MKKLFRYLLSIVGSSIVGIGVGLCVVTGLGADALGVLWEGLAGRLPVSVGQASLLVTGLCLVAVFFINKKELGLATILNPIATSIFTDLVIRQLVIEWPYYLKIGVVIVGISLIGIGSGIAAATDTGKEGYIALSFALSDTFQVDLAKVRMGLDLICFMAGMLLGGKFMLGPIIGVLLIGPLLKLSSQYSSQMIRPLLKVE</sequence>
<keyword evidence="4" id="KW-1185">Reference proteome</keyword>
<feature type="transmembrane region" description="Helical" evidence="1">
    <location>
        <begin position="74"/>
        <end position="94"/>
    </location>
</feature>